<dbReference type="InterPro" id="IPR058980">
    <property type="entry name" value="Glyco_transf_N"/>
</dbReference>
<evidence type="ECO:0000256" key="1">
    <source>
        <dbReference type="ARBA" id="ARBA00009995"/>
    </source>
</evidence>
<dbReference type="Pfam" id="PF26168">
    <property type="entry name" value="Glyco_transf_N"/>
    <property type="match status" value="1"/>
</dbReference>
<accession>A0A1U8B936</accession>
<dbReference type="GO" id="GO:0080044">
    <property type="term" value="F:quercetin 7-O-glucosyltransferase activity"/>
    <property type="evidence" value="ECO:0000318"/>
    <property type="project" value="GO_Central"/>
</dbReference>
<dbReference type="RefSeq" id="XP_010277669.1">
    <property type="nucleotide sequence ID" value="XM_010279367.2"/>
</dbReference>
<proteinExistence type="inferred from homology"/>
<dbReference type="Proteomes" id="UP000189703">
    <property type="component" value="Unplaced"/>
</dbReference>
<dbReference type="InterPro" id="IPR002213">
    <property type="entry name" value="UDP_glucos_trans"/>
</dbReference>
<dbReference type="PANTHER" id="PTHR11926:SF1392">
    <property type="entry name" value="GLYCOSYLTRANSFERASE"/>
    <property type="match status" value="1"/>
</dbReference>
<dbReference type="GO" id="GO:0005737">
    <property type="term" value="C:cytoplasm"/>
    <property type="evidence" value="ECO:0000318"/>
    <property type="project" value="GO_Central"/>
</dbReference>
<dbReference type="Gene3D" id="3.40.50.2000">
    <property type="entry name" value="Glycogen Phosphorylase B"/>
    <property type="match status" value="2"/>
</dbReference>
<dbReference type="InParanoid" id="A0A1U8B936"/>
<evidence type="ECO:0000256" key="4">
    <source>
        <dbReference type="ARBA" id="ARBA00051827"/>
    </source>
</evidence>
<dbReference type="PANTHER" id="PTHR11926">
    <property type="entry name" value="GLUCOSYL/GLUCURONOSYL TRANSFERASES"/>
    <property type="match status" value="1"/>
</dbReference>
<gene>
    <name evidence="9" type="primary">LOC104612055</name>
</gene>
<evidence type="ECO:0000256" key="6">
    <source>
        <dbReference type="RuleBase" id="RU362057"/>
    </source>
</evidence>
<comment type="similarity">
    <text evidence="1 5">Belongs to the UDP-glycosyltransferase family.</text>
</comment>
<dbReference type="CDD" id="cd03784">
    <property type="entry name" value="GT1_Gtf-like"/>
    <property type="match status" value="1"/>
</dbReference>
<dbReference type="SUPFAM" id="SSF53756">
    <property type="entry name" value="UDP-Glycosyltransferase/glycogen phosphorylase"/>
    <property type="match status" value="1"/>
</dbReference>
<protein>
    <recommendedName>
        <fullName evidence="6">Glycosyltransferase</fullName>
        <ecNumber evidence="6">2.4.1.-</ecNumber>
    </recommendedName>
</protein>
<dbReference type="GeneID" id="104612055"/>
<evidence type="ECO:0000256" key="2">
    <source>
        <dbReference type="ARBA" id="ARBA00022676"/>
    </source>
</evidence>
<dbReference type="InterPro" id="IPR035595">
    <property type="entry name" value="UDP_glycos_trans_CS"/>
</dbReference>
<keyword evidence="2 5" id="KW-0328">Glycosyltransferase</keyword>
<dbReference type="EC" id="2.4.1.-" evidence="6"/>
<comment type="catalytic activity">
    <reaction evidence="4">
        <text>7-deoxyloganetate + UDP-alpha-D-glucose = 7-deoxyloganate + UDP + H(+)</text>
        <dbReference type="Rhea" id="RHEA:39895"/>
        <dbReference type="ChEBI" id="CHEBI:15378"/>
        <dbReference type="ChEBI" id="CHEBI:58223"/>
        <dbReference type="ChEBI" id="CHEBI:58885"/>
        <dbReference type="ChEBI" id="CHEBI:76844"/>
        <dbReference type="ChEBI" id="CHEBI:76846"/>
        <dbReference type="EC" id="2.4.1.323"/>
    </reaction>
</comment>
<dbReference type="GO" id="GO:0102970">
    <property type="term" value="F:7-deoxyloganetic acid glucosyltransferase activity"/>
    <property type="evidence" value="ECO:0007669"/>
    <property type="project" value="UniProtKB-EC"/>
</dbReference>
<sequence>MLRMEKMEALVGEAEAHPHPHVVVFPIPVQGHVNSMLKLSELLSLTGIHVTFLTFEHIHRRLLRFTNVTSRFARWPGFHFATIPSDLPFDHPNSGPQLMEFFDSLKITSIPPLREMLVSNRRESDVRPPVTCIIADGTLSFTIDVAQELNIPVIYFRTISACSFWAYFSIPKLVEAGELPFGGDADMDCPITCVPGMESFLRRRDLPNFLRTNNLSDRFLQFIMAETLNTTRASALILNTFEELEGPILSQIRSHCPKLYTIGPLHALLQTQIADFSPSVSSNSLWEENKSCIRWLDSKPLRSVVYVSFGSITVMTREEIMEFWHGLVNSGKWFLWVIRPDLLAGKEGEDQILTELVEGTRERGYIVGWAPQEEVLAHPAVGGFLTHSGWNSTLESICAGVPMICWPYFADQQVNSRFVSEVWKLGLDMKDTCDRWKVELMVKELMEKKMDEMLKSADKMAKLARMSVSEGGSSSCNWDKLIKDIKSMCLLQAYSHE</sequence>
<dbReference type="eggNOG" id="KOG1192">
    <property type="taxonomic scope" value="Eukaryota"/>
</dbReference>
<dbReference type="GO" id="GO:0080043">
    <property type="term" value="F:quercetin 3-O-glucosyltransferase activity"/>
    <property type="evidence" value="ECO:0000318"/>
    <property type="project" value="GO_Central"/>
</dbReference>
<feature type="domain" description="Glycosyltransferase N-terminal" evidence="7">
    <location>
        <begin position="22"/>
        <end position="149"/>
    </location>
</feature>
<evidence type="ECO:0000256" key="5">
    <source>
        <dbReference type="RuleBase" id="RU003718"/>
    </source>
</evidence>
<dbReference type="FunFam" id="3.40.50.2000:FF:000040">
    <property type="entry name" value="UDP-glycosyltransferase 76C1"/>
    <property type="match status" value="1"/>
</dbReference>
<keyword evidence="3 5" id="KW-0808">Transferase</keyword>
<dbReference type="OrthoDB" id="5835829at2759"/>
<dbReference type="Pfam" id="PF00201">
    <property type="entry name" value="UDPGT"/>
    <property type="match status" value="1"/>
</dbReference>
<keyword evidence="8" id="KW-1185">Reference proteome</keyword>
<reference evidence="9" key="1">
    <citation type="submission" date="2025-08" db="UniProtKB">
        <authorList>
            <consortium name="RefSeq"/>
        </authorList>
    </citation>
    <scope>IDENTIFICATION</scope>
</reference>
<dbReference type="PROSITE" id="PS00375">
    <property type="entry name" value="UDPGT"/>
    <property type="match status" value="1"/>
</dbReference>
<dbReference type="OMA" id="FLHTDYN"/>
<dbReference type="AlphaFoldDB" id="A0A1U8B936"/>
<evidence type="ECO:0000313" key="9">
    <source>
        <dbReference type="RefSeq" id="XP_010277669.1"/>
    </source>
</evidence>
<dbReference type="KEGG" id="nnu:104612055"/>
<name>A0A1U8B936_NELNU</name>
<evidence type="ECO:0000256" key="3">
    <source>
        <dbReference type="ARBA" id="ARBA00022679"/>
    </source>
</evidence>
<evidence type="ECO:0000259" key="7">
    <source>
        <dbReference type="Pfam" id="PF26168"/>
    </source>
</evidence>
<dbReference type="FunFam" id="3.40.50.2000:FF:000065">
    <property type="entry name" value="Glycosyltransferase"/>
    <property type="match status" value="1"/>
</dbReference>
<organism evidence="8 9">
    <name type="scientific">Nelumbo nucifera</name>
    <name type="common">Sacred lotus</name>
    <dbReference type="NCBI Taxonomy" id="4432"/>
    <lineage>
        <taxon>Eukaryota</taxon>
        <taxon>Viridiplantae</taxon>
        <taxon>Streptophyta</taxon>
        <taxon>Embryophyta</taxon>
        <taxon>Tracheophyta</taxon>
        <taxon>Spermatophyta</taxon>
        <taxon>Magnoliopsida</taxon>
        <taxon>Proteales</taxon>
        <taxon>Nelumbonaceae</taxon>
        <taxon>Nelumbo</taxon>
    </lineage>
</organism>
<evidence type="ECO:0000313" key="8">
    <source>
        <dbReference type="Proteomes" id="UP000189703"/>
    </source>
</evidence>